<dbReference type="AlphaFoldDB" id="X1CAE0"/>
<comment type="caution">
    <text evidence="1">The sequence shown here is derived from an EMBL/GenBank/DDBJ whole genome shotgun (WGS) entry which is preliminary data.</text>
</comment>
<gene>
    <name evidence="1" type="ORF">S01H4_40399</name>
</gene>
<organism evidence="1">
    <name type="scientific">marine sediment metagenome</name>
    <dbReference type="NCBI Taxonomy" id="412755"/>
    <lineage>
        <taxon>unclassified sequences</taxon>
        <taxon>metagenomes</taxon>
        <taxon>ecological metagenomes</taxon>
    </lineage>
</organism>
<dbReference type="EMBL" id="BART01021993">
    <property type="protein sequence ID" value="GAH05096.1"/>
    <property type="molecule type" value="Genomic_DNA"/>
</dbReference>
<proteinExistence type="predicted"/>
<sequence>QFSNHYEEYWTHNIFCAGYKTTEWNYLCTDDLPIQLTVYSDNLTYVQINGTRTIQIAGRNIGMGIDYYLESNDLELKITTGLRHLSGDPITTDLAFAWRVNDIKIDNDIENDKIFVNDTWYNLSNDLDLMFQNMTKEEVKYNYTWNGNCGDYCLDIITWNDSCVDCYNITNYSVYNPIPFYKLQDNSYVKLRWNPNLNYFLQIKNTSQYNSPVTLAIVTNGLDIGQTKQTSFYWRDPAPVVALSVPADNATGLSTGTSLDFQANITATDDLSNFSLYHDITGTWHLNQQ</sequence>
<feature type="non-terminal residue" evidence="1">
    <location>
        <position position="1"/>
    </location>
</feature>
<evidence type="ECO:0000313" key="1">
    <source>
        <dbReference type="EMBL" id="GAH05096.1"/>
    </source>
</evidence>
<name>X1CAE0_9ZZZZ</name>
<reference evidence="1" key="1">
    <citation type="journal article" date="2014" name="Front. Microbiol.">
        <title>High frequency of phylogenetically diverse reductive dehalogenase-homologous genes in deep subseafloor sedimentary metagenomes.</title>
        <authorList>
            <person name="Kawai M."/>
            <person name="Futagami T."/>
            <person name="Toyoda A."/>
            <person name="Takaki Y."/>
            <person name="Nishi S."/>
            <person name="Hori S."/>
            <person name="Arai W."/>
            <person name="Tsubouchi T."/>
            <person name="Morono Y."/>
            <person name="Uchiyama I."/>
            <person name="Ito T."/>
            <person name="Fujiyama A."/>
            <person name="Inagaki F."/>
            <person name="Takami H."/>
        </authorList>
    </citation>
    <scope>NUCLEOTIDE SEQUENCE</scope>
    <source>
        <strain evidence="1">Expedition CK06-06</strain>
    </source>
</reference>
<feature type="non-terminal residue" evidence="1">
    <location>
        <position position="289"/>
    </location>
</feature>
<accession>X1CAE0</accession>
<protein>
    <submittedName>
        <fullName evidence="1">Uncharacterized protein</fullName>
    </submittedName>
</protein>